<dbReference type="InterPro" id="IPR003849">
    <property type="entry name" value="Preprotein_translocase_YajC"/>
</dbReference>
<evidence type="ECO:0000313" key="12">
    <source>
        <dbReference type="Proteomes" id="UP000095395"/>
    </source>
</evidence>
<keyword evidence="8" id="KW-0811">Translocation</keyword>
<accession>A0A173WCZ2</accession>
<keyword evidence="6" id="KW-0653">Protein transport</keyword>
<feature type="transmembrane region" description="Helical" evidence="10">
    <location>
        <begin position="7"/>
        <end position="29"/>
    </location>
</feature>
<protein>
    <submittedName>
        <fullName evidence="11">Preprotein translocase subunit YajC</fullName>
    </submittedName>
</protein>
<evidence type="ECO:0000313" key="11">
    <source>
        <dbReference type="EMBL" id="CUN36285.1"/>
    </source>
</evidence>
<evidence type="ECO:0000256" key="8">
    <source>
        <dbReference type="ARBA" id="ARBA00023010"/>
    </source>
</evidence>
<dbReference type="SMART" id="SM01323">
    <property type="entry name" value="YajC"/>
    <property type="match status" value="1"/>
</dbReference>
<evidence type="ECO:0000256" key="3">
    <source>
        <dbReference type="ARBA" id="ARBA00022448"/>
    </source>
</evidence>
<dbReference type="PANTHER" id="PTHR33909">
    <property type="entry name" value="SEC TRANSLOCON ACCESSORY COMPLEX SUBUNIT YAJC"/>
    <property type="match status" value="1"/>
</dbReference>
<gene>
    <name evidence="11" type="ORF">ERS852392_00102</name>
</gene>
<comment type="similarity">
    <text evidence="2">Belongs to the YajC family.</text>
</comment>
<keyword evidence="4" id="KW-1003">Cell membrane</keyword>
<dbReference type="GO" id="GO:0005886">
    <property type="term" value="C:plasma membrane"/>
    <property type="evidence" value="ECO:0007669"/>
    <property type="project" value="UniProtKB-SubCell"/>
</dbReference>
<dbReference type="PANTHER" id="PTHR33909:SF1">
    <property type="entry name" value="SEC TRANSLOCON ACCESSORY COMPLEX SUBUNIT YAJC"/>
    <property type="match status" value="1"/>
</dbReference>
<dbReference type="Proteomes" id="UP000095395">
    <property type="component" value="Unassembled WGS sequence"/>
</dbReference>
<evidence type="ECO:0000256" key="1">
    <source>
        <dbReference type="ARBA" id="ARBA00004162"/>
    </source>
</evidence>
<name>A0A173WCZ2_9FIRM</name>
<keyword evidence="3" id="KW-0813">Transport</keyword>
<dbReference type="GO" id="GO:0015031">
    <property type="term" value="P:protein transport"/>
    <property type="evidence" value="ECO:0007669"/>
    <property type="project" value="UniProtKB-KW"/>
</dbReference>
<dbReference type="Pfam" id="PF02699">
    <property type="entry name" value="YajC"/>
    <property type="match status" value="1"/>
</dbReference>
<comment type="subcellular location">
    <subcellularLocation>
        <location evidence="1">Cell membrane</location>
        <topology evidence="1">Single-pass membrane protein</topology>
    </subcellularLocation>
</comment>
<dbReference type="EMBL" id="CYYR01000001">
    <property type="protein sequence ID" value="CUN36285.1"/>
    <property type="molecule type" value="Genomic_DNA"/>
</dbReference>
<keyword evidence="7 10" id="KW-1133">Transmembrane helix</keyword>
<evidence type="ECO:0000256" key="2">
    <source>
        <dbReference type="ARBA" id="ARBA00006742"/>
    </source>
</evidence>
<evidence type="ECO:0000256" key="10">
    <source>
        <dbReference type="SAM" id="Phobius"/>
    </source>
</evidence>
<keyword evidence="9 10" id="KW-0472">Membrane</keyword>
<evidence type="ECO:0000256" key="5">
    <source>
        <dbReference type="ARBA" id="ARBA00022692"/>
    </source>
</evidence>
<dbReference type="AlphaFoldDB" id="A0A173WCZ2"/>
<keyword evidence="5 10" id="KW-0812">Transmembrane</keyword>
<reference evidence="11 12" key="1">
    <citation type="submission" date="2015-09" db="EMBL/GenBank/DDBJ databases">
        <authorList>
            <consortium name="Pathogen Informatics"/>
        </authorList>
    </citation>
    <scope>NUCLEOTIDE SEQUENCE [LARGE SCALE GENOMIC DNA]</scope>
    <source>
        <strain evidence="11 12">2789STDY5608835</strain>
    </source>
</reference>
<dbReference type="RefSeq" id="WP_055300788.1">
    <property type="nucleotide sequence ID" value="NZ_CYYR01000001.1"/>
</dbReference>
<sequence>MSINWEVIIWTCVTLVVIMGVIALILTVISSLNLRKKRNSLSEVHTSLAIGSRILFAGGLYGKVVGFPDEDTVNVEIAKGTVITISRYAIQSIEN</sequence>
<evidence type="ECO:0000256" key="7">
    <source>
        <dbReference type="ARBA" id="ARBA00022989"/>
    </source>
</evidence>
<evidence type="ECO:0000256" key="6">
    <source>
        <dbReference type="ARBA" id="ARBA00022927"/>
    </source>
</evidence>
<evidence type="ECO:0000256" key="9">
    <source>
        <dbReference type="ARBA" id="ARBA00023136"/>
    </source>
</evidence>
<evidence type="ECO:0000256" key="4">
    <source>
        <dbReference type="ARBA" id="ARBA00022475"/>
    </source>
</evidence>
<proteinExistence type="inferred from homology"/>
<organism evidence="11 12">
    <name type="scientific">Roseburia inulinivorans</name>
    <dbReference type="NCBI Taxonomy" id="360807"/>
    <lineage>
        <taxon>Bacteria</taxon>
        <taxon>Bacillati</taxon>
        <taxon>Bacillota</taxon>
        <taxon>Clostridia</taxon>
        <taxon>Lachnospirales</taxon>
        <taxon>Lachnospiraceae</taxon>
        <taxon>Roseburia</taxon>
    </lineage>
</organism>